<keyword evidence="2" id="KW-0408">Iron</keyword>
<dbReference type="InterPro" id="IPR051043">
    <property type="entry name" value="Sulfatase_Mod_Factor_Kinase"/>
</dbReference>
<protein>
    <recommendedName>
        <fullName evidence="8">Ergothioneine biosynthesis protein EgtB</fullName>
    </recommendedName>
</protein>
<dbReference type="AlphaFoldDB" id="Q7U9X0"/>
<dbReference type="InterPro" id="IPR016187">
    <property type="entry name" value="CTDL_fold"/>
</dbReference>
<dbReference type="InterPro" id="IPR005532">
    <property type="entry name" value="SUMF_dom"/>
</dbReference>
<dbReference type="NCBIfam" id="TIGR03440">
    <property type="entry name" value="egtB_TIGR03440"/>
    <property type="match status" value="1"/>
</dbReference>
<dbReference type="Pfam" id="PF03781">
    <property type="entry name" value="FGE-sulfatase"/>
    <property type="match status" value="1"/>
</dbReference>
<dbReference type="Proteomes" id="UP000001422">
    <property type="component" value="Chromosome"/>
</dbReference>
<dbReference type="InterPro" id="IPR017806">
    <property type="entry name" value="EgtB"/>
</dbReference>
<dbReference type="HOGENOM" id="CLU_012431_9_0_3"/>
<dbReference type="eggNOG" id="COG1262">
    <property type="taxonomic scope" value="Bacteria"/>
</dbReference>
<comment type="pathway">
    <text evidence="3">Amino-acid biosynthesis; ergothioneine biosynthesis.</text>
</comment>
<evidence type="ECO:0000256" key="1">
    <source>
        <dbReference type="ARBA" id="ARBA00023002"/>
    </source>
</evidence>
<dbReference type="STRING" id="84588.SYNW0132"/>
<dbReference type="PANTHER" id="PTHR23150:SF36">
    <property type="entry name" value="HERCYNINE OXYGENASE"/>
    <property type="match status" value="1"/>
</dbReference>
<keyword evidence="1" id="KW-0560">Oxidoreductase</keyword>
<dbReference type="PANTHER" id="PTHR23150">
    <property type="entry name" value="SULFATASE MODIFYING FACTOR 1, 2"/>
    <property type="match status" value="1"/>
</dbReference>
<name>Q7U9X0_PARMW</name>
<dbReference type="Pfam" id="PF12867">
    <property type="entry name" value="DinB_2"/>
    <property type="match status" value="1"/>
</dbReference>
<dbReference type="Gene3D" id="3.90.1580.10">
    <property type="entry name" value="paralog of FGE (formylglycine-generating enzyme)"/>
    <property type="match status" value="2"/>
</dbReference>
<reference evidence="6 7" key="1">
    <citation type="journal article" date="2003" name="Nature">
        <title>The genome of a motile marine Synechococcus.</title>
        <authorList>
            <person name="Palenik B."/>
            <person name="Brahamsha B."/>
            <person name="Larimer F."/>
            <person name="Land M."/>
            <person name="Hauser L."/>
            <person name="Chain P."/>
            <person name="Lamerdin J."/>
            <person name="Regala W."/>
            <person name="Allen E.A."/>
            <person name="McCarren J."/>
            <person name="Paulsen I."/>
            <person name="Dufresne A."/>
            <person name="Partensky F."/>
            <person name="Webb E."/>
            <person name="Waterbury J."/>
        </authorList>
    </citation>
    <scope>NUCLEOTIDE SEQUENCE [LARGE SCALE GENOMIC DNA]</scope>
    <source>
        <strain evidence="6 7">WH8102</strain>
    </source>
</reference>
<organism evidence="6 7">
    <name type="scientific">Parasynechococcus marenigrum (strain WH8102)</name>
    <dbReference type="NCBI Taxonomy" id="84588"/>
    <lineage>
        <taxon>Bacteria</taxon>
        <taxon>Bacillati</taxon>
        <taxon>Cyanobacteriota</taxon>
        <taxon>Cyanophyceae</taxon>
        <taxon>Synechococcales</taxon>
        <taxon>Prochlorococcaceae</taxon>
        <taxon>Parasynechococcus</taxon>
        <taxon>Parasynechococcus marenigrum</taxon>
    </lineage>
</organism>
<keyword evidence="7" id="KW-1185">Reference proteome</keyword>
<evidence type="ECO:0000256" key="3">
    <source>
        <dbReference type="ARBA" id="ARBA00037882"/>
    </source>
</evidence>
<feature type="domain" description="DinB-like" evidence="5">
    <location>
        <begin position="10"/>
        <end position="139"/>
    </location>
</feature>
<sequence length="386" mass="44169">MNLVLQLNTLLEVRDRSEALIDPLELEDLGLQGMADASPPKWHLAHTNWFFETFLLQPHLKGHEPCDPRWAYQFNSYYDSVGDRHPRPQRGLLSRPTVKEILRWRSRVNDGLEELLQAPDETSLQLLELGLQHEQQHQELLLMDLLDGFSRQPLEPCYHREADLSIQTASDGWLSCDEGLVSIGHRGTGFHFDNEGPRHRAWLDGFEIRNDLVSNGAFQAFIADGGYSRPDLWMSEGWSLCQQNGWIGPRYWRGVQEEFTLAGRQPLDPDAPVRHLSWFEADAFARWSDARLPTEAEWEHAAAVHGEALLHSHGVLWQWTASPYRPYPGFVAPPGAIGEYNGKFMSSQFVLRGSCWLTPPGHSRDTYRNFFPPASRWMAAGLRLAR</sequence>
<evidence type="ECO:0000256" key="2">
    <source>
        <dbReference type="ARBA" id="ARBA00023004"/>
    </source>
</evidence>
<evidence type="ECO:0008006" key="8">
    <source>
        <dbReference type="Google" id="ProtNLM"/>
    </source>
</evidence>
<evidence type="ECO:0000259" key="5">
    <source>
        <dbReference type="Pfam" id="PF12867"/>
    </source>
</evidence>
<dbReference type="KEGG" id="syw:SYNW0132"/>
<dbReference type="GO" id="GO:0052699">
    <property type="term" value="P:ergothioneine biosynthetic process"/>
    <property type="evidence" value="ECO:0007669"/>
    <property type="project" value="InterPro"/>
</dbReference>
<dbReference type="InterPro" id="IPR024775">
    <property type="entry name" value="DinB-like"/>
</dbReference>
<evidence type="ECO:0000259" key="4">
    <source>
        <dbReference type="Pfam" id="PF03781"/>
    </source>
</evidence>
<dbReference type="InterPro" id="IPR042095">
    <property type="entry name" value="SUMF_sf"/>
</dbReference>
<feature type="domain" description="Sulfatase-modifying factor enzyme-like" evidence="4">
    <location>
        <begin position="173"/>
        <end position="304"/>
    </location>
</feature>
<accession>Q7U9X0</accession>
<evidence type="ECO:0000313" key="6">
    <source>
        <dbReference type="EMBL" id="CAE06647.1"/>
    </source>
</evidence>
<proteinExistence type="predicted"/>
<gene>
    <name evidence="6" type="ordered locus">SYNW0132</name>
</gene>
<dbReference type="SUPFAM" id="SSF56436">
    <property type="entry name" value="C-type lectin-like"/>
    <property type="match status" value="1"/>
</dbReference>
<dbReference type="EMBL" id="BX569689">
    <property type="protein sequence ID" value="CAE06647.1"/>
    <property type="molecule type" value="Genomic_DNA"/>
</dbReference>
<evidence type="ECO:0000313" key="7">
    <source>
        <dbReference type="Proteomes" id="UP000001422"/>
    </source>
</evidence>